<dbReference type="SUPFAM" id="SSF143011">
    <property type="entry name" value="RelE-like"/>
    <property type="match status" value="1"/>
</dbReference>
<sequence length="88" mass="10500">MRYRIIIKKKALKNIRKLPVHVQKKLVLLTDDLKDNGPVTHNWPNYSKLSTDEYHCHLSRKWVACWRMEQGTIEIEVYYAGSRENAPY</sequence>
<name>A0A444JF73_9BACT</name>
<evidence type="ECO:0000313" key="2">
    <source>
        <dbReference type="Proteomes" id="UP000288892"/>
    </source>
</evidence>
<dbReference type="Proteomes" id="UP000288892">
    <property type="component" value="Unassembled WGS sequence"/>
</dbReference>
<evidence type="ECO:0000313" key="1">
    <source>
        <dbReference type="EMBL" id="RWX51677.1"/>
    </source>
</evidence>
<protein>
    <recommendedName>
        <fullName evidence="3">mRNA-degrading endonuclease RelE, toxin component of the RelBE toxin-antitoxin system</fullName>
    </recommendedName>
</protein>
<organism evidence="1 2">
    <name type="scientific">Candidatus Electrothrix marina</name>
    <dbReference type="NCBI Taxonomy" id="1859130"/>
    <lineage>
        <taxon>Bacteria</taxon>
        <taxon>Pseudomonadati</taxon>
        <taxon>Thermodesulfobacteriota</taxon>
        <taxon>Desulfobulbia</taxon>
        <taxon>Desulfobulbales</taxon>
        <taxon>Desulfobulbaceae</taxon>
        <taxon>Candidatus Electrothrix</taxon>
    </lineage>
</organism>
<keyword evidence="2" id="KW-1185">Reference proteome</keyword>
<gene>
    <name evidence="1" type="ORF">VU01_10995</name>
</gene>
<evidence type="ECO:0008006" key="3">
    <source>
        <dbReference type="Google" id="ProtNLM"/>
    </source>
</evidence>
<accession>A0A444JF73</accession>
<dbReference type="EMBL" id="MTKS01000099">
    <property type="protein sequence ID" value="RWX51677.1"/>
    <property type="molecule type" value="Genomic_DNA"/>
</dbReference>
<proteinExistence type="predicted"/>
<dbReference type="InterPro" id="IPR035093">
    <property type="entry name" value="RelE/ParE_toxin_dom_sf"/>
</dbReference>
<reference evidence="1 2" key="1">
    <citation type="submission" date="2017-01" db="EMBL/GenBank/DDBJ databases">
        <title>The cable genome- insights into the physiology and evolution of filamentous bacteria capable of sulfide oxidation via long distance electron transfer.</title>
        <authorList>
            <person name="Schreiber L."/>
            <person name="Bjerg J.T."/>
            <person name="Boggild A."/>
            <person name="Van De Vossenberg J."/>
            <person name="Meysman F."/>
            <person name="Nielsen L.P."/>
            <person name="Schramm A."/>
            <person name="Kjeldsen K.U."/>
        </authorList>
    </citation>
    <scope>NUCLEOTIDE SEQUENCE [LARGE SCALE GENOMIC DNA]</scope>
    <source>
        <strain evidence="1">A5</strain>
    </source>
</reference>
<dbReference type="AlphaFoldDB" id="A0A444JF73"/>
<dbReference type="Gene3D" id="3.30.2310.20">
    <property type="entry name" value="RelE-like"/>
    <property type="match status" value="1"/>
</dbReference>
<comment type="caution">
    <text evidence="1">The sequence shown here is derived from an EMBL/GenBank/DDBJ whole genome shotgun (WGS) entry which is preliminary data.</text>
</comment>